<dbReference type="PANTHER" id="PTHR11101">
    <property type="entry name" value="PHOSPHATE TRANSPORTER"/>
    <property type="match status" value="1"/>
</dbReference>
<name>A0ABQ5N1Z6_9CLOT</name>
<evidence type="ECO:0000313" key="7">
    <source>
        <dbReference type="EMBL" id="GLC29214.1"/>
    </source>
</evidence>
<evidence type="ECO:0000313" key="8">
    <source>
        <dbReference type="Proteomes" id="UP001208567"/>
    </source>
</evidence>
<feature type="transmembrane region" description="Helical" evidence="6">
    <location>
        <begin position="237"/>
        <end position="255"/>
    </location>
</feature>
<keyword evidence="5 6" id="KW-0472">Membrane</keyword>
<feature type="transmembrane region" description="Helical" evidence="6">
    <location>
        <begin position="45"/>
        <end position="62"/>
    </location>
</feature>
<evidence type="ECO:0000256" key="6">
    <source>
        <dbReference type="SAM" id="Phobius"/>
    </source>
</evidence>
<evidence type="ECO:0000256" key="5">
    <source>
        <dbReference type="ARBA" id="ARBA00023136"/>
    </source>
</evidence>
<accession>A0ABQ5N1Z6</accession>
<organism evidence="7 8">
    <name type="scientific">Clostridium omnivorum</name>
    <dbReference type="NCBI Taxonomy" id="1604902"/>
    <lineage>
        <taxon>Bacteria</taxon>
        <taxon>Bacillati</taxon>
        <taxon>Bacillota</taxon>
        <taxon>Clostridia</taxon>
        <taxon>Eubacteriales</taxon>
        <taxon>Clostridiaceae</taxon>
        <taxon>Clostridium</taxon>
    </lineage>
</organism>
<feature type="transmembrane region" description="Helical" evidence="6">
    <location>
        <begin position="6"/>
        <end position="25"/>
    </location>
</feature>
<evidence type="ECO:0000256" key="1">
    <source>
        <dbReference type="ARBA" id="ARBA00004141"/>
    </source>
</evidence>
<dbReference type="EMBL" id="BRXR01000001">
    <property type="protein sequence ID" value="GLC29214.1"/>
    <property type="molecule type" value="Genomic_DNA"/>
</dbReference>
<comment type="caution">
    <text evidence="7">The sequence shown here is derived from an EMBL/GenBank/DDBJ whole genome shotgun (WGS) entry which is preliminary data.</text>
</comment>
<evidence type="ECO:0000256" key="2">
    <source>
        <dbReference type="ARBA" id="ARBA00022448"/>
    </source>
</evidence>
<feature type="transmembrane region" description="Helical" evidence="6">
    <location>
        <begin position="151"/>
        <end position="177"/>
    </location>
</feature>
<sequence length="346" mass="36773">MLSYAVIITIVVVILALVFDFINGFHDTANAIATSVSTRVLTPQAAILMSAVLNFVGAFLSTEVAKTIGSGIVAPQSVTQEVVISALIGAIIWNLITWYFGIPSSSSHALIGGLIGSAMVYEVTMTAKQAGGISIMKAFSIVNWHNFWDKVVLWLFLSPVIGFIVGFLVMVALQWLLRSVRPKTVTKVFSKAQIASAAAMALNHGMNDAQKSMGIIAMALTTGGLIQSFYIPTWVKFSCALAMALGTSIGGWKIIKTMGMNMARLAPVNGFAAETGAAAVIFTASMMHAPVSTTHIISTSIMGVGASKRLSSVRWIVAKNIVWAWVFTIPVTALIGGIVTFLIHAF</sequence>
<dbReference type="RefSeq" id="WP_264848501.1">
    <property type="nucleotide sequence ID" value="NZ_BRXR01000001.1"/>
</dbReference>
<dbReference type="InterPro" id="IPR001204">
    <property type="entry name" value="Phos_transporter"/>
</dbReference>
<keyword evidence="2" id="KW-0813">Transport</keyword>
<reference evidence="7 8" key="1">
    <citation type="journal article" date="2024" name="Int. J. Syst. Evol. Microbiol.">
        <title>Clostridium omnivorum sp. nov., isolated from anoxic soil under the treatment of reductive soil disinfestation.</title>
        <authorList>
            <person name="Ueki A."/>
            <person name="Tonouchi A."/>
            <person name="Kaku N."/>
            <person name="Honma S."/>
            <person name="Ueki K."/>
        </authorList>
    </citation>
    <scope>NUCLEOTIDE SEQUENCE [LARGE SCALE GENOMIC DNA]</scope>
    <source>
        <strain evidence="7 8">E14</strain>
    </source>
</reference>
<evidence type="ECO:0000256" key="4">
    <source>
        <dbReference type="ARBA" id="ARBA00022989"/>
    </source>
</evidence>
<feature type="transmembrane region" description="Helical" evidence="6">
    <location>
        <begin position="82"/>
        <end position="102"/>
    </location>
</feature>
<feature type="transmembrane region" description="Helical" evidence="6">
    <location>
        <begin position="321"/>
        <end position="343"/>
    </location>
</feature>
<proteinExistence type="predicted"/>
<keyword evidence="4 6" id="KW-1133">Transmembrane helix</keyword>
<dbReference type="Pfam" id="PF01384">
    <property type="entry name" value="PHO4"/>
    <property type="match status" value="1"/>
</dbReference>
<comment type="subcellular location">
    <subcellularLocation>
        <location evidence="1">Membrane</location>
        <topology evidence="1">Multi-pass membrane protein</topology>
    </subcellularLocation>
</comment>
<keyword evidence="3 6" id="KW-0812">Transmembrane</keyword>
<dbReference type="Proteomes" id="UP001208567">
    <property type="component" value="Unassembled WGS sequence"/>
</dbReference>
<keyword evidence="8" id="KW-1185">Reference proteome</keyword>
<evidence type="ECO:0000256" key="3">
    <source>
        <dbReference type="ARBA" id="ARBA00022692"/>
    </source>
</evidence>
<gene>
    <name evidence="7" type="ORF">bsdE14_06240</name>
</gene>
<feature type="transmembrane region" description="Helical" evidence="6">
    <location>
        <begin position="109"/>
        <end position="131"/>
    </location>
</feature>
<protein>
    <submittedName>
        <fullName evidence="7">Inorganic phosphate transporter</fullName>
    </submittedName>
</protein>
<dbReference type="PANTHER" id="PTHR11101:SF80">
    <property type="entry name" value="PHOSPHATE TRANSPORTER"/>
    <property type="match status" value="1"/>
</dbReference>